<proteinExistence type="predicted"/>
<dbReference type="Gene3D" id="3.40.50.1820">
    <property type="entry name" value="alpha/beta hydrolase"/>
    <property type="match status" value="1"/>
</dbReference>
<gene>
    <name evidence="2" type="ORF">MVI01_51700</name>
    <name evidence="3" type="ORF">SAMN04488504_11430</name>
</gene>
<name>A0A511HII8_9BACT</name>
<dbReference type="InterPro" id="IPR002921">
    <property type="entry name" value="Fungal_lipase-type"/>
</dbReference>
<dbReference type="AlphaFoldDB" id="A0A511HII8"/>
<reference evidence="3 4" key="1">
    <citation type="submission" date="2016-10" db="EMBL/GenBank/DDBJ databases">
        <authorList>
            <person name="Varghese N."/>
            <person name="Submissions S."/>
        </authorList>
    </citation>
    <scope>NUCLEOTIDE SEQUENCE [LARGE SCALE GENOMIC DNA]</scope>
    <source>
        <strain evidence="3 4">DSM 2260</strain>
    </source>
</reference>
<dbReference type="Proteomes" id="UP000321224">
    <property type="component" value="Unassembled WGS sequence"/>
</dbReference>
<evidence type="ECO:0000259" key="1">
    <source>
        <dbReference type="Pfam" id="PF01764"/>
    </source>
</evidence>
<accession>A0A511HII8</accession>
<evidence type="ECO:0000313" key="5">
    <source>
        <dbReference type="Proteomes" id="UP000321224"/>
    </source>
</evidence>
<organism evidence="2 5">
    <name type="scientific">Myxococcus virescens</name>
    <dbReference type="NCBI Taxonomy" id="83456"/>
    <lineage>
        <taxon>Bacteria</taxon>
        <taxon>Pseudomonadati</taxon>
        <taxon>Myxococcota</taxon>
        <taxon>Myxococcia</taxon>
        <taxon>Myxococcales</taxon>
        <taxon>Cystobacterineae</taxon>
        <taxon>Myxococcaceae</taxon>
        <taxon>Myxococcus</taxon>
    </lineage>
</organism>
<dbReference type="Proteomes" id="UP000198717">
    <property type="component" value="Unassembled WGS sequence"/>
</dbReference>
<keyword evidence="4" id="KW-1185">Reference proteome</keyword>
<dbReference type="EMBL" id="BJVY01000034">
    <property type="protein sequence ID" value="GEL73386.1"/>
    <property type="molecule type" value="Genomic_DNA"/>
</dbReference>
<dbReference type="GO" id="GO:0006629">
    <property type="term" value="P:lipid metabolic process"/>
    <property type="evidence" value="ECO:0007669"/>
    <property type="project" value="InterPro"/>
</dbReference>
<dbReference type="RefSeq" id="WP_090493328.1">
    <property type="nucleotide sequence ID" value="NZ_BJVY01000034.1"/>
</dbReference>
<dbReference type="InterPro" id="IPR029058">
    <property type="entry name" value="AB_hydrolase_fold"/>
</dbReference>
<dbReference type="Pfam" id="PF01764">
    <property type="entry name" value="Lipase_3"/>
    <property type="match status" value="1"/>
</dbReference>
<dbReference type="SUPFAM" id="SSF53474">
    <property type="entry name" value="alpha/beta-Hydrolases"/>
    <property type="match status" value="1"/>
</dbReference>
<evidence type="ECO:0000313" key="4">
    <source>
        <dbReference type="Proteomes" id="UP000198717"/>
    </source>
</evidence>
<feature type="domain" description="Fungal lipase-type" evidence="1">
    <location>
        <begin position="89"/>
        <end position="247"/>
    </location>
</feature>
<comment type="caution">
    <text evidence="2">The sequence shown here is derived from an EMBL/GenBank/DDBJ whole genome shotgun (WGS) entry which is preliminary data.</text>
</comment>
<evidence type="ECO:0000313" key="2">
    <source>
        <dbReference type="EMBL" id="GEL73386.1"/>
    </source>
</evidence>
<reference evidence="2 5" key="2">
    <citation type="submission" date="2019-07" db="EMBL/GenBank/DDBJ databases">
        <title>Whole genome shotgun sequence of Myxococcus virescens NBRC 100334.</title>
        <authorList>
            <person name="Hosoyama A."/>
            <person name="Uohara A."/>
            <person name="Ohji S."/>
            <person name="Ichikawa N."/>
        </authorList>
    </citation>
    <scope>NUCLEOTIDE SEQUENCE [LARGE SCALE GENOMIC DNA]</scope>
    <source>
        <strain evidence="2 5">NBRC 100334</strain>
    </source>
</reference>
<protein>
    <submittedName>
        <fullName evidence="3">Lipase (Class 3)</fullName>
    </submittedName>
</protein>
<evidence type="ECO:0000313" key="3">
    <source>
        <dbReference type="EMBL" id="SDE88516.1"/>
    </source>
</evidence>
<dbReference type="EMBL" id="FNAJ01000014">
    <property type="protein sequence ID" value="SDE88516.1"/>
    <property type="molecule type" value="Genomic_DNA"/>
</dbReference>
<sequence>MFNPTSIQKQVFALSWLASQATVGNLIGPWSAKDLEGQINSLNAPYSKWKVVWGPSYTLDDLLPPQVSNGMFVAQQLDGSNNPLPVYVVAVAGTNALSSFDMTTEDLDIEPTDWKLKQVGSTSSPMQVTTGDWEGLMRLLFKMQWPLNDIRTFLGNIPNKQTVTLWFTGHSLGGGLAPMLMLALMDPDSALNTQDTNLSHWQHVNLLATAGPSIGNQAFLDHFKSVFGAGKANATFIWNAKDVVPHAWNAGTMNALTKPTNIYGLNVLANDPVGKMIGARQASASNQQYVQFEQTPAFDGPLALYTDSKNTGVKWTDDSSFMAQLGYQHLNAYVSAFNGDKEWFPQGKPPAGCRWFPLSNSCDDPKSAQQIVNALSGN</sequence>